<accession>A0A1Y1JFU3</accession>
<sequence length="411" mass="47411">MSVTHNDSKIYEQSLKITKKIKEKIVNRKGTKEDFKEIKVKNVSSKFIERNFKIISLSLGYFINTFFYFTFCFVLNQIISKYIYAILSPLSHYDYGNSLLAESIKATLILLLWFRYISAGYDGDPFFHFFKSRLNLISRNEAKVIFISNLIGTCTHLLAVKLILGTGTHTHPVSTSIIERIQQGTVTKNNSILTAFVYPNVSIVIKEFLIQFIILTCPYTNNANKYHNKTFSMNTDLYSSIVMDTYLNELICSFLSYTLLYIYLFTKDNLSYALEVNLIFTQVISLFSTRCTNAVSGPFMSLSWILNEFVLKKYHYCFFLFLMIFHYFGYKLASLLLGPPNLSLIDATNYYKNVKQETLQKYTHTETGRVNISLIPNTVVTHTSLVDSYLGRLFQKCYNTCMGTSHGKKTI</sequence>
<feature type="transmembrane region" description="Helical" evidence="1">
    <location>
        <begin position="54"/>
        <end position="79"/>
    </location>
</feature>
<evidence type="ECO:0000256" key="1">
    <source>
        <dbReference type="SAM" id="Phobius"/>
    </source>
</evidence>
<gene>
    <name evidence="2" type="ORF">PGO_011120</name>
</gene>
<dbReference type="OMA" id="HYLGYKL"/>
<dbReference type="GeneID" id="39745662"/>
<protein>
    <submittedName>
        <fullName evidence="2">Uncharacterized protein</fullName>
    </submittedName>
</protein>
<dbReference type="RefSeq" id="XP_028541553.1">
    <property type="nucleotide sequence ID" value="XM_028685752.1"/>
</dbReference>
<proteinExistence type="predicted"/>
<keyword evidence="1" id="KW-1133">Transmembrane helix</keyword>
<name>A0A1Y1JFU3_PLAGO</name>
<keyword evidence="1" id="KW-0472">Membrane</keyword>
<keyword evidence="3" id="KW-1185">Reference proteome</keyword>
<evidence type="ECO:0000313" key="2">
    <source>
        <dbReference type="EMBL" id="GAW78964.1"/>
    </source>
</evidence>
<keyword evidence="1" id="KW-0812">Transmembrane</keyword>
<dbReference type="AlphaFoldDB" id="A0A1Y1JFU3"/>
<evidence type="ECO:0000313" key="3">
    <source>
        <dbReference type="Proteomes" id="UP000195521"/>
    </source>
</evidence>
<comment type="caution">
    <text evidence="2">The sequence shown here is derived from an EMBL/GenBank/DDBJ whole genome shotgun (WGS) entry which is preliminary data.</text>
</comment>
<feature type="transmembrane region" description="Helical" evidence="1">
    <location>
        <begin position="246"/>
        <end position="266"/>
    </location>
</feature>
<feature type="transmembrane region" description="Helical" evidence="1">
    <location>
        <begin position="313"/>
        <end position="330"/>
    </location>
</feature>
<dbReference type="OrthoDB" id="384318at2759"/>
<reference evidence="3" key="1">
    <citation type="submission" date="2017-04" db="EMBL/GenBank/DDBJ databases">
        <title>Plasmodium gonderi genome.</title>
        <authorList>
            <person name="Arisue N."/>
            <person name="Honma H."/>
            <person name="Kawai S."/>
            <person name="Tougan T."/>
            <person name="Tanabe K."/>
            <person name="Horii T."/>
        </authorList>
    </citation>
    <scope>NUCLEOTIDE SEQUENCE [LARGE SCALE GENOMIC DNA]</scope>
    <source>
        <strain evidence="3">ATCC 30045</strain>
    </source>
</reference>
<dbReference type="EMBL" id="BDQF01000001">
    <property type="protein sequence ID" value="GAW78964.1"/>
    <property type="molecule type" value="Genomic_DNA"/>
</dbReference>
<organism evidence="2 3">
    <name type="scientific">Plasmodium gonderi</name>
    <dbReference type="NCBI Taxonomy" id="77519"/>
    <lineage>
        <taxon>Eukaryota</taxon>
        <taxon>Sar</taxon>
        <taxon>Alveolata</taxon>
        <taxon>Apicomplexa</taxon>
        <taxon>Aconoidasida</taxon>
        <taxon>Haemosporida</taxon>
        <taxon>Plasmodiidae</taxon>
        <taxon>Plasmodium</taxon>
        <taxon>Plasmodium (Plasmodium)</taxon>
    </lineage>
</organism>
<dbReference type="Proteomes" id="UP000195521">
    <property type="component" value="Unassembled WGS sequence"/>
</dbReference>